<evidence type="ECO:0000313" key="3">
    <source>
        <dbReference type="EMBL" id="TFK37995.1"/>
    </source>
</evidence>
<accession>A0A5C3LZ70</accession>
<dbReference type="PANTHER" id="PTHR10039">
    <property type="entry name" value="AMELOGENIN"/>
    <property type="match status" value="1"/>
</dbReference>
<keyword evidence="1" id="KW-0677">Repeat</keyword>
<dbReference type="OrthoDB" id="674604at2759"/>
<sequence>MANVEKWIKDGGDCPVLWLNGPAGSGKSAISQTIAERCEDRICASFFFLCGAGQQSQIQLLIPTLVHQVALSMPIAKEIIQNVLENEPHIYHQQALWHQLQKLLINPIQVAQKGLFGKEFLIIIDALD</sequence>
<evidence type="ECO:0000313" key="4">
    <source>
        <dbReference type="Proteomes" id="UP000308652"/>
    </source>
</evidence>
<dbReference type="STRING" id="68775.A0A5C3LZ70"/>
<dbReference type="InterPro" id="IPR056884">
    <property type="entry name" value="NPHP3-like_N"/>
</dbReference>
<dbReference type="Proteomes" id="UP000308652">
    <property type="component" value="Unassembled WGS sequence"/>
</dbReference>
<name>A0A5C3LZ70_9AGAR</name>
<dbReference type="EMBL" id="ML213605">
    <property type="protein sequence ID" value="TFK37995.1"/>
    <property type="molecule type" value="Genomic_DNA"/>
</dbReference>
<dbReference type="PANTHER" id="PTHR10039:SF5">
    <property type="entry name" value="NACHT DOMAIN-CONTAINING PROTEIN"/>
    <property type="match status" value="1"/>
</dbReference>
<proteinExistence type="predicted"/>
<keyword evidence="4" id="KW-1185">Reference proteome</keyword>
<dbReference type="SUPFAM" id="SSF52540">
    <property type="entry name" value="P-loop containing nucleoside triphosphate hydrolases"/>
    <property type="match status" value="1"/>
</dbReference>
<dbReference type="InterPro" id="IPR027417">
    <property type="entry name" value="P-loop_NTPase"/>
</dbReference>
<gene>
    <name evidence="3" type="ORF">BDQ12DRAFT_749116</name>
</gene>
<feature type="domain" description="Nephrocystin 3-like N-terminal" evidence="2">
    <location>
        <begin position="3"/>
        <end position="128"/>
    </location>
</feature>
<protein>
    <recommendedName>
        <fullName evidence="2">Nephrocystin 3-like N-terminal domain-containing protein</fullName>
    </recommendedName>
</protein>
<evidence type="ECO:0000256" key="1">
    <source>
        <dbReference type="ARBA" id="ARBA00022737"/>
    </source>
</evidence>
<organism evidence="3 4">
    <name type="scientific">Crucibulum laeve</name>
    <dbReference type="NCBI Taxonomy" id="68775"/>
    <lineage>
        <taxon>Eukaryota</taxon>
        <taxon>Fungi</taxon>
        <taxon>Dikarya</taxon>
        <taxon>Basidiomycota</taxon>
        <taxon>Agaricomycotina</taxon>
        <taxon>Agaricomycetes</taxon>
        <taxon>Agaricomycetidae</taxon>
        <taxon>Agaricales</taxon>
        <taxon>Agaricineae</taxon>
        <taxon>Nidulariaceae</taxon>
        <taxon>Crucibulum</taxon>
    </lineage>
</organism>
<evidence type="ECO:0000259" key="2">
    <source>
        <dbReference type="Pfam" id="PF24883"/>
    </source>
</evidence>
<dbReference type="Gene3D" id="3.40.50.300">
    <property type="entry name" value="P-loop containing nucleotide triphosphate hydrolases"/>
    <property type="match status" value="1"/>
</dbReference>
<reference evidence="3 4" key="1">
    <citation type="journal article" date="2019" name="Nat. Ecol. Evol.">
        <title>Megaphylogeny resolves global patterns of mushroom evolution.</title>
        <authorList>
            <person name="Varga T."/>
            <person name="Krizsan K."/>
            <person name="Foldi C."/>
            <person name="Dima B."/>
            <person name="Sanchez-Garcia M."/>
            <person name="Sanchez-Ramirez S."/>
            <person name="Szollosi G.J."/>
            <person name="Szarkandi J.G."/>
            <person name="Papp V."/>
            <person name="Albert L."/>
            <person name="Andreopoulos W."/>
            <person name="Angelini C."/>
            <person name="Antonin V."/>
            <person name="Barry K.W."/>
            <person name="Bougher N.L."/>
            <person name="Buchanan P."/>
            <person name="Buyck B."/>
            <person name="Bense V."/>
            <person name="Catcheside P."/>
            <person name="Chovatia M."/>
            <person name="Cooper J."/>
            <person name="Damon W."/>
            <person name="Desjardin D."/>
            <person name="Finy P."/>
            <person name="Geml J."/>
            <person name="Haridas S."/>
            <person name="Hughes K."/>
            <person name="Justo A."/>
            <person name="Karasinski D."/>
            <person name="Kautmanova I."/>
            <person name="Kiss B."/>
            <person name="Kocsube S."/>
            <person name="Kotiranta H."/>
            <person name="LaButti K.M."/>
            <person name="Lechner B.E."/>
            <person name="Liimatainen K."/>
            <person name="Lipzen A."/>
            <person name="Lukacs Z."/>
            <person name="Mihaltcheva S."/>
            <person name="Morgado L.N."/>
            <person name="Niskanen T."/>
            <person name="Noordeloos M.E."/>
            <person name="Ohm R.A."/>
            <person name="Ortiz-Santana B."/>
            <person name="Ovrebo C."/>
            <person name="Racz N."/>
            <person name="Riley R."/>
            <person name="Savchenko A."/>
            <person name="Shiryaev A."/>
            <person name="Soop K."/>
            <person name="Spirin V."/>
            <person name="Szebenyi C."/>
            <person name="Tomsovsky M."/>
            <person name="Tulloss R.E."/>
            <person name="Uehling J."/>
            <person name="Grigoriev I.V."/>
            <person name="Vagvolgyi C."/>
            <person name="Papp T."/>
            <person name="Martin F.M."/>
            <person name="Miettinen O."/>
            <person name="Hibbett D.S."/>
            <person name="Nagy L.G."/>
        </authorList>
    </citation>
    <scope>NUCLEOTIDE SEQUENCE [LARGE SCALE GENOMIC DNA]</scope>
    <source>
        <strain evidence="3 4">CBS 166.37</strain>
    </source>
</reference>
<feature type="non-terminal residue" evidence="3">
    <location>
        <position position="128"/>
    </location>
</feature>
<dbReference type="Pfam" id="PF24883">
    <property type="entry name" value="NPHP3_N"/>
    <property type="match status" value="1"/>
</dbReference>
<dbReference type="AlphaFoldDB" id="A0A5C3LZ70"/>